<feature type="transmembrane region" description="Helical" evidence="1">
    <location>
        <begin position="182"/>
        <end position="200"/>
    </location>
</feature>
<reference evidence="2 3" key="1">
    <citation type="journal article" date="2010" name="BMC Genomics">
        <title>Metabolic flexibility revealed in the genome of the cyst-forming alpha-1 proteobacterium Rhodospirillum centenum.</title>
        <authorList>
            <person name="Lu Y.K."/>
            <person name="Marden J."/>
            <person name="Han M."/>
            <person name="Swingley W.D."/>
            <person name="Mastrian S.D."/>
            <person name="Chowdhury S.R."/>
            <person name="Hao J."/>
            <person name="Helmy T."/>
            <person name="Kim S."/>
            <person name="Kurdoglu A.A."/>
            <person name="Matthies H.J."/>
            <person name="Rollo D."/>
            <person name="Stothard P."/>
            <person name="Blankenship R.E."/>
            <person name="Bauer C.E."/>
            <person name="Touchman J.W."/>
        </authorList>
    </citation>
    <scope>NUCLEOTIDE SEQUENCE [LARGE SCALE GENOMIC DNA]</scope>
    <source>
        <strain evidence="3">ATCC 51521 / SW</strain>
    </source>
</reference>
<feature type="transmembrane region" description="Helical" evidence="1">
    <location>
        <begin position="212"/>
        <end position="233"/>
    </location>
</feature>
<dbReference type="KEGG" id="rce:RC1_1255"/>
<dbReference type="eggNOG" id="COG3329">
    <property type="taxonomic scope" value="Bacteria"/>
</dbReference>
<keyword evidence="1" id="KW-1133">Transmembrane helix</keyword>
<dbReference type="InterPro" id="IPR010293">
    <property type="entry name" value="Sbt_1"/>
</dbReference>
<feature type="transmembrane region" description="Helical" evidence="1">
    <location>
        <begin position="67"/>
        <end position="90"/>
    </location>
</feature>
<feature type="transmembrane region" description="Helical" evidence="1">
    <location>
        <begin position="134"/>
        <end position="153"/>
    </location>
</feature>
<evidence type="ECO:0000256" key="1">
    <source>
        <dbReference type="SAM" id="Phobius"/>
    </source>
</evidence>
<dbReference type="EMBL" id="CP000613">
    <property type="protein sequence ID" value="ACI98664.1"/>
    <property type="molecule type" value="Genomic_DNA"/>
</dbReference>
<dbReference type="HOGENOM" id="CLU_032027_0_0_5"/>
<evidence type="ECO:0000313" key="3">
    <source>
        <dbReference type="Proteomes" id="UP000001591"/>
    </source>
</evidence>
<dbReference type="AlphaFoldDB" id="B6ISZ3"/>
<keyword evidence="1" id="KW-0812">Transmembrane</keyword>
<gene>
    <name evidence="2" type="ordered locus">RC1_1255</name>
</gene>
<evidence type="ECO:0000313" key="2">
    <source>
        <dbReference type="EMBL" id="ACI98664.1"/>
    </source>
</evidence>
<dbReference type="Proteomes" id="UP000001591">
    <property type="component" value="Chromosome"/>
</dbReference>
<dbReference type="OrthoDB" id="345121at2"/>
<feature type="transmembrane region" description="Helical" evidence="1">
    <location>
        <begin position="102"/>
        <end position="122"/>
    </location>
</feature>
<sequence length="336" mass="34360">MSDLIQLGLTNLISPMVLSFALGFAAAVARSDLDIPEAVGRALAIYLMFAIGFKGGAALAANGAGGGVVAAMLAALLLSAALPFLAYALLRALTRIGPVDAGAVAAHYGSISIVTFVTGSQFVTGQGIGYEGYLVAMMALMETPAIVSGLFLARRALARQGGTVPGAARKDAFLSQELLREILLNASVVVLVGGFLIGWATGERGMLMVKPFVADIFNGVLCLFLLDMGLVAARQLRSVKALSAPLLAFGLYMPLLGAAAGLGTAWLLGLSLGGATLLAVLTASASYIAVPAAMRLALPQANPAVYVTLSLVITFPFNVVVGIPLYFAAARALGFV</sequence>
<organism evidence="2 3">
    <name type="scientific">Rhodospirillum centenum (strain ATCC 51521 / SW)</name>
    <dbReference type="NCBI Taxonomy" id="414684"/>
    <lineage>
        <taxon>Bacteria</taxon>
        <taxon>Pseudomonadati</taxon>
        <taxon>Pseudomonadota</taxon>
        <taxon>Alphaproteobacteria</taxon>
        <taxon>Rhodospirillales</taxon>
        <taxon>Rhodospirillaceae</taxon>
        <taxon>Rhodospirillum</taxon>
    </lineage>
</organism>
<feature type="transmembrane region" description="Helical" evidence="1">
    <location>
        <begin position="245"/>
        <end position="268"/>
    </location>
</feature>
<dbReference type="Pfam" id="PF05982">
    <property type="entry name" value="Sbt_1"/>
    <property type="match status" value="1"/>
</dbReference>
<feature type="transmembrane region" description="Helical" evidence="1">
    <location>
        <begin position="305"/>
        <end position="327"/>
    </location>
</feature>
<keyword evidence="3" id="KW-1185">Reference proteome</keyword>
<dbReference type="PANTHER" id="PTHR40400">
    <property type="entry name" value="SLR1512 PROTEIN"/>
    <property type="match status" value="1"/>
</dbReference>
<accession>B6ISZ3</accession>
<feature type="transmembrane region" description="Helical" evidence="1">
    <location>
        <begin position="274"/>
        <end position="293"/>
    </location>
</feature>
<feature type="transmembrane region" description="Helical" evidence="1">
    <location>
        <begin position="43"/>
        <end position="61"/>
    </location>
</feature>
<proteinExistence type="predicted"/>
<feature type="transmembrane region" description="Helical" evidence="1">
    <location>
        <begin position="12"/>
        <end position="31"/>
    </location>
</feature>
<dbReference type="RefSeq" id="WP_012566452.1">
    <property type="nucleotide sequence ID" value="NC_011420.2"/>
</dbReference>
<keyword evidence="1" id="KW-0472">Membrane</keyword>
<dbReference type="STRING" id="414684.RC1_1255"/>
<dbReference type="PANTHER" id="PTHR40400:SF1">
    <property type="entry name" value="SLR1512 PROTEIN"/>
    <property type="match status" value="1"/>
</dbReference>
<name>B6ISZ3_RHOCS</name>
<protein>
    <submittedName>
        <fullName evidence="2">Membrane protein, putative</fullName>
    </submittedName>
</protein>